<dbReference type="InterPro" id="IPR029068">
    <property type="entry name" value="Glyas_Bleomycin-R_OHBP_Dase"/>
</dbReference>
<dbReference type="PROSITE" id="PS00934">
    <property type="entry name" value="GLYOXALASE_I_1"/>
    <property type="match status" value="1"/>
</dbReference>
<dbReference type="PROSITE" id="PS51819">
    <property type="entry name" value="VOC"/>
    <property type="match status" value="1"/>
</dbReference>
<feature type="domain" description="VOC" evidence="2">
    <location>
        <begin position="4"/>
        <end position="136"/>
    </location>
</feature>
<dbReference type="RefSeq" id="WP_142569156.1">
    <property type="nucleotide sequence ID" value="NZ_BMMN01000002.1"/>
</dbReference>
<dbReference type="SUPFAM" id="SSF54593">
    <property type="entry name" value="Glyoxalase/Bleomycin resistance protein/Dihydroxybiphenyl dioxygenase"/>
    <property type="match status" value="1"/>
</dbReference>
<dbReference type="EMBL" id="BMMN01000002">
    <property type="protein sequence ID" value="GGO03939.1"/>
    <property type="molecule type" value="Genomic_DNA"/>
</dbReference>
<evidence type="ECO:0000313" key="4">
    <source>
        <dbReference type="Proteomes" id="UP000653480"/>
    </source>
</evidence>
<evidence type="ECO:0000256" key="1">
    <source>
        <dbReference type="ARBA" id="ARBA00022723"/>
    </source>
</evidence>
<accession>A0A8H9LEX7</accession>
<evidence type="ECO:0000259" key="2">
    <source>
        <dbReference type="PROSITE" id="PS51819"/>
    </source>
</evidence>
<evidence type="ECO:0000313" key="3">
    <source>
        <dbReference type="EMBL" id="GGO03939.1"/>
    </source>
</evidence>
<dbReference type="InterPro" id="IPR051332">
    <property type="entry name" value="Fosfomycin_Res_Enzymes"/>
</dbReference>
<dbReference type="CDD" id="cd06587">
    <property type="entry name" value="VOC"/>
    <property type="match status" value="1"/>
</dbReference>
<dbReference type="GO" id="GO:0046872">
    <property type="term" value="F:metal ion binding"/>
    <property type="evidence" value="ECO:0007669"/>
    <property type="project" value="UniProtKB-KW"/>
</dbReference>
<dbReference type="OrthoDB" id="115162at2"/>
<dbReference type="InterPro" id="IPR037523">
    <property type="entry name" value="VOC_core"/>
</dbReference>
<dbReference type="Proteomes" id="UP000653480">
    <property type="component" value="Unassembled WGS sequence"/>
</dbReference>
<proteinExistence type="predicted"/>
<sequence length="155" mass="16539">MSFTTGHIGLNVSDLDRSVGFYRKVFGFEVAAESGAESGGESAEETRRYAFLAQNGTLVLTLWQQSEGTFAAGLPGLHHLSFEVPDIDAVRRAEAVVRETGATIHHGGIVPHREGGSSGGLFFEDPDGIRLEIYAPSGADERPAPRSDAPTCGFF</sequence>
<keyword evidence="4" id="KW-1185">Reference proteome</keyword>
<dbReference type="PANTHER" id="PTHR36113:SF3">
    <property type="entry name" value="SLL5075 PROTEIN"/>
    <property type="match status" value="1"/>
</dbReference>
<keyword evidence="3" id="KW-0456">Lyase</keyword>
<organism evidence="3 4">
    <name type="scientific">Microbispora bryophytorum</name>
    <dbReference type="NCBI Taxonomy" id="1460882"/>
    <lineage>
        <taxon>Bacteria</taxon>
        <taxon>Bacillati</taxon>
        <taxon>Actinomycetota</taxon>
        <taxon>Actinomycetes</taxon>
        <taxon>Streptosporangiales</taxon>
        <taxon>Streptosporangiaceae</taxon>
        <taxon>Microbispora</taxon>
    </lineage>
</organism>
<dbReference type="Gene3D" id="3.10.180.10">
    <property type="entry name" value="2,3-Dihydroxybiphenyl 1,2-Dioxygenase, domain 1"/>
    <property type="match status" value="1"/>
</dbReference>
<protein>
    <submittedName>
        <fullName evidence="3">Lactoylglutathione lyase</fullName>
    </submittedName>
</protein>
<dbReference type="PANTHER" id="PTHR36113">
    <property type="entry name" value="LYASE, PUTATIVE-RELATED-RELATED"/>
    <property type="match status" value="1"/>
</dbReference>
<dbReference type="AlphaFoldDB" id="A0A8H9LEX7"/>
<dbReference type="GO" id="GO:0004462">
    <property type="term" value="F:lactoylglutathione lyase activity"/>
    <property type="evidence" value="ECO:0007669"/>
    <property type="project" value="InterPro"/>
</dbReference>
<reference evidence="3" key="1">
    <citation type="journal article" date="2014" name="Int. J. Syst. Evol. Microbiol.">
        <title>Complete genome sequence of Corynebacterium casei LMG S-19264T (=DSM 44701T), isolated from a smear-ripened cheese.</title>
        <authorList>
            <consortium name="US DOE Joint Genome Institute (JGI-PGF)"/>
            <person name="Walter F."/>
            <person name="Albersmeier A."/>
            <person name="Kalinowski J."/>
            <person name="Ruckert C."/>
        </authorList>
    </citation>
    <scope>NUCLEOTIDE SEQUENCE</scope>
    <source>
        <strain evidence="3">CGMCC 4.7138</strain>
    </source>
</reference>
<dbReference type="Pfam" id="PF00903">
    <property type="entry name" value="Glyoxalase"/>
    <property type="match status" value="1"/>
</dbReference>
<comment type="caution">
    <text evidence="3">The sequence shown here is derived from an EMBL/GenBank/DDBJ whole genome shotgun (WGS) entry which is preliminary data.</text>
</comment>
<name>A0A8H9LEX7_9ACTN</name>
<keyword evidence="1" id="KW-0479">Metal-binding</keyword>
<dbReference type="InterPro" id="IPR004360">
    <property type="entry name" value="Glyas_Fos-R_dOase_dom"/>
</dbReference>
<gene>
    <name evidence="3" type="ORF">GCM10011574_14390</name>
</gene>
<dbReference type="InterPro" id="IPR018146">
    <property type="entry name" value="Glyoxalase_1_CS"/>
</dbReference>
<reference evidence="3" key="2">
    <citation type="submission" date="2020-09" db="EMBL/GenBank/DDBJ databases">
        <authorList>
            <person name="Sun Q."/>
            <person name="Zhou Y."/>
        </authorList>
    </citation>
    <scope>NUCLEOTIDE SEQUENCE</scope>
    <source>
        <strain evidence="3">CGMCC 4.7138</strain>
    </source>
</reference>